<dbReference type="PANTHER" id="PTHR10683:SF31">
    <property type="entry name" value="TRANSALDOLASE"/>
    <property type="match status" value="1"/>
</dbReference>
<dbReference type="Proteomes" id="UP001500909">
    <property type="component" value="Unassembled WGS sequence"/>
</dbReference>
<name>A0ABN1ABU0_9ACTN</name>
<keyword evidence="8 11" id="KW-0570">Pentose shunt</keyword>
<dbReference type="PROSITE" id="PS01054">
    <property type="entry name" value="TRANSALDOLASE_1"/>
    <property type="match status" value="1"/>
</dbReference>
<evidence type="ECO:0000313" key="12">
    <source>
        <dbReference type="EMBL" id="GAA0472516.1"/>
    </source>
</evidence>
<comment type="similarity">
    <text evidence="4 11">Belongs to the transaldolase family. Type 2 subfamily.</text>
</comment>
<comment type="pathway">
    <text evidence="3 11">Carbohydrate degradation; pentose phosphate pathway; D-glyceraldehyde 3-phosphate and beta-D-fructose 6-phosphate from D-ribose 5-phosphate and D-xylulose 5-phosphate (non-oxidative stage): step 2/3.</text>
</comment>
<dbReference type="NCBIfam" id="NF002881">
    <property type="entry name" value="PRK03343.1"/>
    <property type="match status" value="1"/>
</dbReference>
<keyword evidence="9 11" id="KW-0704">Schiff base</keyword>
<evidence type="ECO:0000256" key="1">
    <source>
        <dbReference type="ARBA" id="ARBA00003518"/>
    </source>
</evidence>
<dbReference type="PIRSF" id="PIRSF036915">
    <property type="entry name" value="Trnald_Bac_Plnt"/>
    <property type="match status" value="1"/>
</dbReference>
<evidence type="ECO:0000256" key="2">
    <source>
        <dbReference type="ARBA" id="ARBA00004496"/>
    </source>
</evidence>
<sequence length="370" mass="40105">MTASRLQRLNDAGVSFWLDGVSRFLLGSGALAALVRDWRVSGVTTNPALFRQAVAAGHSYTAQLRTLAARGATAGEAVWKLAGHDLRWVCDVLLPLHLAHYGSTGLVSVDIDPRLADDAAATVERARRLWREIDRPNLLIKIPATDPGLQAISDCLAEGIGVNATSVFSAERYQQVADAHLAGLELAARAGRPLADLHCIASFQVNPIDRAVDPLLDEIGTEAARDLRGKAALTVARLVLARHRRTYEGAAWQRFARLGARRQQLLWAATTVHDPVYRDTHYADGLFVPGTASAMPEQLLWAVADHGGIQRVQEEETESEAMRTLGSLTGLGIGLDDITRRLEGDARKASTATWHQLLDAVTTSLDEARV</sequence>
<feature type="active site" description="Schiff-base intermediate with substrate" evidence="11">
    <location>
        <position position="141"/>
    </location>
</feature>
<comment type="function">
    <text evidence="1 11">Transaldolase is important for the balance of metabolites in the pentose-phosphate pathway.</text>
</comment>
<dbReference type="EMBL" id="BAAABY010000029">
    <property type="protein sequence ID" value="GAA0472516.1"/>
    <property type="molecule type" value="Genomic_DNA"/>
</dbReference>
<keyword evidence="6 11" id="KW-0963">Cytoplasm</keyword>
<dbReference type="PANTHER" id="PTHR10683">
    <property type="entry name" value="TRANSALDOLASE"/>
    <property type="match status" value="1"/>
</dbReference>
<dbReference type="InterPro" id="IPR001585">
    <property type="entry name" value="TAL/FSA"/>
</dbReference>
<dbReference type="InterPro" id="IPR004732">
    <property type="entry name" value="Transaldolase_2"/>
</dbReference>
<dbReference type="InterPro" id="IPR013785">
    <property type="entry name" value="Aldolase_TIM"/>
</dbReference>
<reference evidence="12 13" key="1">
    <citation type="journal article" date="2019" name="Int. J. Syst. Evol. Microbiol.">
        <title>The Global Catalogue of Microorganisms (GCM) 10K type strain sequencing project: providing services to taxonomists for standard genome sequencing and annotation.</title>
        <authorList>
            <consortium name="The Broad Institute Genomics Platform"/>
            <consortium name="The Broad Institute Genome Sequencing Center for Infectious Disease"/>
            <person name="Wu L."/>
            <person name="Ma J."/>
        </authorList>
    </citation>
    <scope>NUCLEOTIDE SEQUENCE [LARGE SCALE GENOMIC DNA]</scope>
    <source>
        <strain evidence="12 13">JCM 4805</strain>
    </source>
</reference>
<evidence type="ECO:0000256" key="10">
    <source>
        <dbReference type="ARBA" id="ARBA00048810"/>
    </source>
</evidence>
<keyword evidence="7 11" id="KW-0808">Transferase</keyword>
<evidence type="ECO:0000313" key="13">
    <source>
        <dbReference type="Proteomes" id="UP001500909"/>
    </source>
</evidence>
<dbReference type="SUPFAM" id="SSF51569">
    <property type="entry name" value="Aldolase"/>
    <property type="match status" value="1"/>
</dbReference>
<dbReference type="HAMAP" id="MF_00493">
    <property type="entry name" value="Transaldolase_2"/>
    <property type="match status" value="1"/>
</dbReference>
<evidence type="ECO:0000256" key="8">
    <source>
        <dbReference type="ARBA" id="ARBA00023126"/>
    </source>
</evidence>
<dbReference type="Pfam" id="PF00923">
    <property type="entry name" value="TAL_FSA"/>
    <property type="match status" value="1"/>
</dbReference>
<dbReference type="RefSeq" id="WP_346096496.1">
    <property type="nucleotide sequence ID" value="NZ_BAAABY010000029.1"/>
</dbReference>
<evidence type="ECO:0000256" key="3">
    <source>
        <dbReference type="ARBA" id="ARBA00004857"/>
    </source>
</evidence>
<evidence type="ECO:0000256" key="7">
    <source>
        <dbReference type="ARBA" id="ARBA00022679"/>
    </source>
</evidence>
<evidence type="ECO:0000256" key="9">
    <source>
        <dbReference type="ARBA" id="ARBA00023270"/>
    </source>
</evidence>
<evidence type="ECO:0000256" key="4">
    <source>
        <dbReference type="ARBA" id="ARBA00008426"/>
    </source>
</evidence>
<dbReference type="NCBIfam" id="TIGR00876">
    <property type="entry name" value="tal_mycobact"/>
    <property type="match status" value="1"/>
</dbReference>
<evidence type="ECO:0000256" key="5">
    <source>
        <dbReference type="ARBA" id="ARBA00013151"/>
    </source>
</evidence>
<comment type="caution">
    <text evidence="12">The sequence shown here is derived from an EMBL/GenBank/DDBJ whole genome shotgun (WGS) entry which is preliminary data.</text>
</comment>
<keyword evidence="13" id="KW-1185">Reference proteome</keyword>
<evidence type="ECO:0000256" key="11">
    <source>
        <dbReference type="HAMAP-Rule" id="MF_00493"/>
    </source>
</evidence>
<dbReference type="EC" id="2.2.1.2" evidence="5 11"/>
<accession>A0ABN1ABU0</accession>
<gene>
    <name evidence="12" type="primary">tal_1</name>
    <name evidence="11" type="synonym">tal</name>
    <name evidence="12" type="ORF">GCM10010361_40900</name>
</gene>
<evidence type="ECO:0000256" key="6">
    <source>
        <dbReference type="ARBA" id="ARBA00022490"/>
    </source>
</evidence>
<proteinExistence type="inferred from homology"/>
<organism evidence="12 13">
    <name type="scientific">Streptomyces olivaceiscleroticus</name>
    <dbReference type="NCBI Taxonomy" id="68245"/>
    <lineage>
        <taxon>Bacteria</taxon>
        <taxon>Bacillati</taxon>
        <taxon>Actinomycetota</taxon>
        <taxon>Actinomycetes</taxon>
        <taxon>Kitasatosporales</taxon>
        <taxon>Streptomycetaceae</taxon>
        <taxon>Streptomyces</taxon>
    </lineage>
</organism>
<protein>
    <recommendedName>
        <fullName evidence="5 11">Transaldolase</fullName>
        <ecNumber evidence="5 11">2.2.1.2</ecNumber>
    </recommendedName>
</protein>
<dbReference type="InterPro" id="IPR018225">
    <property type="entry name" value="Transaldolase_AS"/>
</dbReference>
<comment type="catalytic activity">
    <reaction evidence="10 11">
        <text>D-sedoheptulose 7-phosphate + D-glyceraldehyde 3-phosphate = D-erythrose 4-phosphate + beta-D-fructose 6-phosphate</text>
        <dbReference type="Rhea" id="RHEA:17053"/>
        <dbReference type="ChEBI" id="CHEBI:16897"/>
        <dbReference type="ChEBI" id="CHEBI:57483"/>
        <dbReference type="ChEBI" id="CHEBI:57634"/>
        <dbReference type="ChEBI" id="CHEBI:59776"/>
        <dbReference type="EC" id="2.2.1.2"/>
    </reaction>
</comment>
<dbReference type="Gene3D" id="3.20.20.70">
    <property type="entry name" value="Aldolase class I"/>
    <property type="match status" value="1"/>
</dbReference>
<comment type="subcellular location">
    <subcellularLocation>
        <location evidence="2 11">Cytoplasm</location>
    </subcellularLocation>
</comment>